<dbReference type="Proteomes" id="UP000253508">
    <property type="component" value="Unassembled WGS sequence"/>
</dbReference>
<sequence length="182" mass="20288">MVHEFPCGTRALDFIGTLRARRIDEPYEFLTSPASLDAWFDESGLVSGGVGSTDDDLASALELREAGYALIWSRLHAQPMPHDAIELVNSYAARPPLQIRLGSERWSSDGDITQALSQLARETIEIAGGDETHLLRECGRDGCTQIYLDHSRGRRREWCSMSSCGSRMKAKAYRERKRAEAA</sequence>
<dbReference type="AlphaFoldDB" id="A0A367Y315"/>
<name>A0A367Y315_9MICO</name>
<gene>
    <name evidence="2" type="ORF">DTO57_07605</name>
</gene>
<dbReference type="EMBL" id="QORO01000002">
    <property type="protein sequence ID" value="RCK59999.1"/>
    <property type="molecule type" value="Genomic_DNA"/>
</dbReference>
<dbReference type="InterPro" id="IPR010852">
    <property type="entry name" value="ABATE"/>
</dbReference>
<dbReference type="RefSeq" id="WP_114117614.1">
    <property type="nucleotide sequence ID" value="NZ_BMHU01000003.1"/>
</dbReference>
<dbReference type="PANTHER" id="PTHR35525">
    <property type="entry name" value="BLL6575 PROTEIN"/>
    <property type="match status" value="1"/>
</dbReference>
<protein>
    <recommendedName>
        <fullName evidence="1">Zinc finger CGNR domain-containing protein</fullName>
    </recommendedName>
</protein>
<dbReference type="OrthoDB" id="123307at2"/>
<accession>A0A367Y315</accession>
<dbReference type="PANTHER" id="PTHR35525:SF3">
    <property type="entry name" value="BLL6575 PROTEIN"/>
    <property type="match status" value="1"/>
</dbReference>
<dbReference type="SUPFAM" id="SSF160904">
    <property type="entry name" value="Jann2411-like"/>
    <property type="match status" value="1"/>
</dbReference>
<reference evidence="2 3" key="1">
    <citation type="submission" date="2018-07" db="EMBL/GenBank/DDBJ databases">
        <title>Microbacterium endoborsara sp. nov., a novel actinobacterium isolated from Borszczowia aralocaspica.</title>
        <authorList>
            <person name="An D."/>
        </authorList>
    </citation>
    <scope>NUCLEOTIDE SEQUENCE [LARGE SCALE GENOMIC DNA]</scope>
    <source>
        <strain evidence="2 3">C1.15228</strain>
    </source>
</reference>
<comment type="caution">
    <text evidence="2">The sequence shown here is derived from an EMBL/GenBank/DDBJ whole genome shotgun (WGS) entry which is preliminary data.</text>
</comment>
<evidence type="ECO:0000259" key="1">
    <source>
        <dbReference type="Pfam" id="PF11706"/>
    </source>
</evidence>
<evidence type="ECO:0000313" key="2">
    <source>
        <dbReference type="EMBL" id="RCK59999.1"/>
    </source>
</evidence>
<dbReference type="InterPro" id="IPR023286">
    <property type="entry name" value="ABATE_dom_sf"/>
</dbReference>
<organism evidence="2 3">
    <name type="scientific">Microbacterium sorbitolivorans</name>
    <dbReference type="NCBI Taxonomy" id="1867410"/>
    <lineage>
        <taxon>Bacteria</taxon>
        <taxon>Bacillati</taxon>
        <taxon>Actinomycetota</taxon>
        <taxon>Actinomycetes</taxon>
        <taxon>Micrococcales</taxon>
        <taxon>Microbacteriaceae</taxon>
        <taxon>Microbacterium</taxon>
    </lineage>
</organism>
<feature type="domain" description="Zinc finger CGNR" evidence="1">
    <location>
        <begin position="135"/>
        <end position="177"/>
    </location>
</feature>
<dbReference type="Pfam" id="PF11706">
    <property type="entry name" value="zf-CGNR"/>
    <property type="match status" value="1"/>
</dbReference>
<dbReference type="Pfam" id="PF07336">
    <property type="entry name" value="ABATE"/>
    <property type="match status" value="1"/>
</dbReference>
<dbReference type="InterPro" id="IPR021005">
    <property type="entry name" value="Znf_CGNR"/>
</dbReference>
<dbReference type="Gene3D" id="1.10.3300.10">
    <property type="entry name" value="Jann2411-like domain"/>
    <property type="match status" value="1"/>
</dbReference>
<keyword evidence="3" id="KW-1185">Reference proteome</keyword>
<proteinExistence type="predicted"/>
<evidence type="ECO:0000313" key="3">
    <source>
        <dbReference type="Proteomes" id="UP000253508"/>
    </source>
</evidence>